<reference evidence="2 3" key="1">
    <citation type="submission" date="2019-03" db="EMBL/GenBank/DDBJ databases">
        <title>Genomic Encyclopedia of Type Strains, Phase IV (KMG-IV): sequencing the most valuable type-strain genomes for metagenomic binning, comparative biology and taxonomic classification.</title>
        <authorList>
            <person name="Goeker M."/>
        </authorList>
    </citation>
    <scope>NUCLEOTIDE SEQUENCE [LARGE SCALE GENOMIC DNA]</scope>
    <source>
        <strain evidence="2 3">DSM 11901</strain>
    </source>
</reference>
<dbReference type="AlphaFoldDB" id="A0A4R6R6Q3"/>
<dbReference type="RefSeq" id="WP_133610348.1">
    <property type="nucleotide sequence ID" value="NZ_SNXW01000008.1"/>
</dbReference>
<proteinExistence type="predicted"/>
<keyword evidence="3" id="KW-1185">Reference proteome</keyword>
<dbReference type="Proteomes" id="UP000294593">
    <property type="component" value="Unassembled WGS sequence"/>
</dbReference>
<evidence type="ECO:0000313" key="3">
    <source>
        <dbReference type="Proteomes" id="UP000294593"/>
    </source>
</evidence>
<feature type="region of interest" description="Disordered" evidence="1">
    <location>
        <begin position="143"/>
        <end position="211"/>
    </location>
</feature>
<protein>
    <submittedName>
        <fullName evidence="2">Type II secretion system protein C (GspC)</fullName>
    </submittedName>
</protein>
<gene>
    <name evidence="2" type="ORF">EV672_108150</name>
</gene>
<comment type="caution">
    <text evidence="2">The sequence shown here is derived from an EMBL/GenBank/DDBJ whole genome shotgun (WGS) entry which is preliminary data.</text>
</comment>
<dbReference type="OrthoDB" id="9154044at2"/>
<dbReference type="EMBL" id="SNXW01000008">
    <property type="protein sequence ID" value="TDP81365.1"/>
    <property type="molecule type" value="Genomic_DNA"/>
</dbReference>
<feature type="compositionally biased region" description="Low complexity" evidence="1">
    <location>
        <begin position="195"/>
        <end position="211"/>
    </location>
</feature>
<feature type="compositionally biased region" description="Gly residues" evidence="1">
    <location>
        <begin position="170"/>
        <end position="186"/>
    </location>
</feature>
<accession>A0A4R6R6Q3</accession>
<organism evidence="2 3">
    <name type="scientific">Aquabacterium commune</name>
    <dbReference type="NCBI Taxonomy" id="70586"/>
    <lineage>
        <taxon>Bacteria</taxon>
        <taxon>Pseudomonadati</taxon>
        <taxon>Pseudomonadota</taxon>
        <taxon>Betaproteobacteria</taxon>
        <taxon>Burkholderiales</taxon>
        <taxon>Aquabacterium</taxon>
    </lineage>
</organism>
<evidence type="ECO:0000313" key="2">
    <source>
        <dbReference type="EMBL" id="TDP81365.1"/>
    </source>
</evidence>
<sequence length="211" mass="20632">MASRLFALLVWAAVAASLAFWGLRWIARPAGVPYNASSVTLDGGAHGDSRRLLTGPATATPGAPVVDMGAAATLSARLKLLGVIAPRSGTDQGVALLSIDGKPARAVRVGGVIDGEMTLLAIHQRGAQIGPGQGPVLVSLDLPPLPPPSTGSLAPPTGVVNGSTPMPLSGGAGGPMAGQAGLGGQTSGQMPARMAPPHEAASGALAAPEGA</sequence>
<evidence type="ECO:0000256" key="1">
    <source>
        <dbReference type="SAM" id="MobiDB-lite"/>
    </source>
</evidence>
<name>A0A4R6R6Q3_9BURK</name>